<organism evidence="1 2">
    <name type="scientific">Colocasia esculenta</name>
    <name type="common">Wild taro</name>
    <name type="synonym">Arum esculentum</name>
    <dbReference type="NCBI Taxonomy" id="4460"/>
    <lineage>
        <taxon>Eukaryota</taxon>
        <taxon>Viridiplantae</taxon>
        <taxon>Streptophyta</taxon>
        <taxon>Embryophyta</taxon>
        <taxon>Tracheophyta</taxon>
        <taxon>Spermatophyta</taxon>
        <taxon>Magnoliopsida</taxon>
        <taxon>Liliopsida</taxon>
        <taxon>Araceae</taxon>
        <taxon>Aroideae</taxon>
        <taxon>Colocasieae</taxon>
        <taxon>Colocasia</taxon>
    </lineage>
</organism>
<dbReference type="EMBL" id="NMUH01000029">
    <property type="protein sequence ID" value="MQL69112.1"/>
    <property type="molecule type" value="Genomic_DNA"/>
</dbReference>
<dbReference type="AlphaFoldDB" id="A0A843T9W1"/>
<protein>
    <submittedName>
        <fullName evidence="1">Uncharacterized protein</fullName>
    </submittedName>
</protein>
<dbReference type="Proteomes" id="UP000652761">
    <property type="component" value="Unassembled WGS sequence"/>
</dbReference>
<comment type="caution">
    <text evidence="1">The sequence shown here is derived from an EMBL/GenBank/DDBJ whole genome shotgun (WGS) entry which is preliminary data.</text>
</comment>
<keyword evidence="2" id="KW-1185">Reference proteome</keyword>
<gene>
    <name evidence="1" type="ORF">Taro_001410</name>
</gene>
<accession>A0A843T9W1</accession>
<evidence type="ECO:0000313" key="1">
    <source>
        <dbReference type="EMBL" id="MQL69112.1"/>
    </source>
</evidence>
<reference evidence="1" key="1">
    <citation type="submission" date="2017-07" db="EMBL/GenBank/DDBJ databases">
        <title>Taro Niue Genome Assembly and Annotation.</title>
        <authorList>
            <person name="Atibalentja N."/>
            <person name="Keating K."/>
            <person name="Fields C.J."/>
        </authorList>
    </citation>
    <scope>NUCLEOTIDE SEQUENCE</scope>
    <source>
        <strain evidence="1">Niue_2</strain>
        <tissue evidence="1">Leaf</tissue>
    </source>
</reference>
<sequence length="38" mass="4141">MSSIPARRCQLLNAYGGCGTAADQGLRVMRKRRLSAEC</sequence>
<proteinExistence type="predicted"/>
<name>A0A843T9W1_COLES</name>
<evidence type="ECO:0000313" key="2">
    <source>
        <dbReference type="Proteomes" id="UP000652761"/>
    </source>
</evidence>